<comment type="caution">
    <text evidence="2">The sequence shown here is derived from an EMBL/GenBank/DDBJ whole genome shotgun (WGS) entry which is preliminary data.</text>
</comment>
<dbReference type="Proteomes" id="UP000314294">
    <property type="component" value="Unassembled WGS sequence"/>
</dbReference>
<organism evidence="2 3">
    <name type="scientific">Liparis tanakae</name>
    <name type="common">Tanaka's snailfish</name>
    <dbReference type="NCBI Taxonomy" id="230148"/>
    <lineage>
        <taxon>Eukaryota</taxon>
        <taxon>Metazoa</taxon>
        <taxon>Chordata</taxon>
        <taxon>Craniata</taxon>
        <taxon>Vertebrata</taxon>
        <taxon>Euteleostomi</taxon>
        <taxon>Actinopterygii</taxon>
        <taxon>Neopterygii</taxon>
        <taxon>Teleostei</taxon>
        <taxon>Neoteleostei</taxon>
        <taxon>Acanthomorphata</taxon>
        <taxon>Eupercaria</taxon>
        <taxon>Perciformes</taxon>
        <taxon>Cottioidei</taxon>
        <taxon>Cottales</taxon>
        <taxon>Liparidae</taxon>
        <taxon>Liparis</taxon>
    </lineage>
</organism>
<gene>
    <name evidence="2" type="ORF">EYF80_033481</name>
</gene>
<protein>
    <submittedName>
        <fullName evidence="2">Uncharacterized protein</fullName>
    </submittedName>
</protein>
<evidence type="ECO:0000256" key="1">
    <source>
        <dbReference type="SAM" id="MobiDB-lite"/>
    </source>
</evidence>
<name>A0A4Z2GT43_9TELE</name>
<reference evidence="2 3" key="1">
    <citation type="submission" date="2019-03" db="EMBL/GenBank/DDBJ databases">
        <title>First draft genome of Liparis tanakae, snailfish: a comprehensive survey of snailfish specific genes.</title>
        <authorList>
            <person name="Kim W."/>
            <person name="Song I."/>
            <person name="Jeong J.-H."/>
            <person name="Kim D."/>
            <person name="Kim S."/>
            <person name="Ryu S."/>
            <person name="Song J.Y."/>
            <person name="Lee S.K."/>
        </authorList>
    </citation>
    <scope>NUCLEOTIDE SEQUENCE [LARGE SCALE GENOMIC DNA]</scope>
    <source>
        <tissue evidence="2">Muscle</tissue>
    </source>
</reference>
<evidence type="ECO:0000313" key="2">
    <source>
        <dbReference type="EMBL" id="TNN56275.1"/>
    </source>
</evidence>
<feature type="region of interest" description="Disordered" evidence="1">
    <location>
        <begin position="89"/>
        <end position="168"/>
    </location>
</feature>
<proteinExistence type="predicted"/>
<keyword evidence="3" id="KW-1185">Reference proteome</keyword>
<feature type="compositionally biased region" description="Basic and acidic residues" evidence="1">
    <location>
        <begin position="110"/>
        <end position="141"/>
    </location>
</feature>
<sequence length="183" mass="19834">MRERRELIGGEEGGWDSVLRLSAGTEHLPVDSFLLTCERTVQSVELQRAPAGDGLLLLPDRAAGGSEGRSEELRYEVLTSIEAVPRHEGAVGQRAAAGTARPQQVAQASDVERSQLHRTAGQDRQLRREEGNNLHREDGHLRRGPTRLPHTGEVSARSPRGIGPLSATSTALASKSHLVLQYA</sequence>
<dbReference type="EMBL" id="SRLO01000432">
    <property type="protein sequence ID" value="TNN56275.1"/>
    <property type="molecule type" value="Genomic_DNA"/>
</dbReference>
<dbReference type="AlphaFoldDB" id="A0A4Z2GT43"/>
<evidence type="ECO:0000313" key="3">
    <source>
        <dbReference type="Proteomes" id="UP000314294"/>
    </source>
</evidence>
<accession>A0A4Z2GT43</accession>